<name>A0A3B0YGH9_9ZZZZ</name>
<feature type="domain" description="DNA-binding transcriptional repressor CapW C-terminal dimerisation" evidence="2">
    <location>
        <begin position="221"/>
        <end position="305"/>
    </location>
</feature>
<gene>
    <name evidence="4" type="ORF">MNBD_GAMMA12-2013</name>
</gene>
<dbReference type="Pfam" id="PF26109">
    <property type="entry name" value="WHD_BrxR"/>
    <property type="match status" value="1"/>
</dbReference>
<dbReference type="InterPro" id="IPR059019">
    <property type="entry name" value="WHD_CapW"/>
</dbReference>
<dbReference type="EMBL" id="UOFL01000077">
    <property type="protein sequence ID" value="VAW75273.1"/>
    <property type="molecule type" value="Genomic_DNA"/>
</dbReference>
<feature type="domain" description="DNA-binding transcriptional repressor CapW winged helix-turn-helix" evidence="3">
    <location>
        <begin position="16"/>
        <end position="86"/>
    </location>
</feature>
<sequence length="315" mass="35586">MNIKLTETLLHKIKWNTRQRLQYIEIMAFYTGVVTRSDVAKSFGISDAAATKDLNLYGQIAPENLIYKQNVFGFVPGPAFAQALSDLSPAIILPMIAENLATMSGPYNNNLIYGVTVDTLPLPNRLPSKEIVAQVCRAAIQKKKLNIRYKSMSDRNDEETSRIIEPHSLINTGLRWHIRAYNEDTFDFRDFVLSRIDHAECLTDDAESSEDYDEDWTETSTLRLAPHPKLSSKKRKALALDYQTDNDAIKTNATDSEPNSKTTININVRRALLGYTLQKLLVDTTADHSLNPNAHQLVIINREEIEPFAGWAFLS</sequence>
<dbReference type="InterPro" id="IPR059020">
    <property type="entry name" value="CapW_CTD"/>
</dbReference>
<dbReference type="PROSITE" id="PS52050">
    <property type="entry name" value="WYL"/>
    <property type="match status" value="1"/>
</dbReference>
<protein>
    <submittedName>
        <fullName evidence="4">Uncharacterized protein</fullName>
    </submittedName>
</protein>
<evidence type="ECO:0000259" key="1">
    <source>
        <dbReference type="Pfam" id="PF13280"/>
    </source>
</evidence>
<dbReference type="InterPro" id="IPR026881">
    <property type="entry name" value="WYL_dom"/>
</dbReference>
<dbReference type="InterPro" id="IPR016634">
    <property type="entry name" value="CapW-like"/>
</dbReference>
<dbReference type="Pfam" id="PF26107">
    <property type="entry name" value="BrxR_CTD"/>
    <property type="match status" value="1"/>
</dbReference>
<reference evidence="4" key="1">
    <citation type="submission" date="2018-06" db="EMBL/GenBank/DDBJ databases">
        <authorList>
            <person name="Zhirakovskaya E."/>
        </authorList>
    </citation>
    <scope>NUCLEOTIDE SEQUENCE</scope>
</reference>
<accession>A0A3B0YGH9</accession>
<organism evidence="4">
    <name type="scientific">hydrothermal vent metagenome</name>
    <dbReference type="NCBI Taxonomy" id="652676"/>
    <lineage>
        <taxon>unclassified sequences</taxon>
        <taxon>metagenomes</taxon>
        <taxon>ecological metagenomes</taxon>
    </lineage>
</organism>
<feature type="domain" description="WYL" evidence="1">
    <location>
        <begin position="130"/>
        <end position="200"/>
    </location>
</feature>
<evidence type="ECO:0000259" key="3">
    <source>
        <dbReference type="Pfam" id="PF26109"/>
    </source>
</evidence>
<proteinExistence type="predicted"/>
<dbReference type="InterPro" id="IPR051534">
    <property type="entry name" value="CBASS_pafABC_assoc_protein"/>
</dbReference>
<dbReference type="AlphaFoldDB" id="A0A3B0YGH9"/>
<evidence type="ECO:0000259" key="2">
    <source>
        <dbReference type="Pfam" id="PF26107"/>
    </source>
</evidence>
<dbReference type="PANTHER" id="PTHR34580">
    <property type="match status" value="1"/>
</dbReference>
<dbReference type="Pfam" id="PF13280">
    <property type="entry name" value="WYL"/>
    <property type="match status" value="1"/>
</dbReference>
<evidence type="ECO:0000313" key="4">
    <source>
        <dbReference type="EMBL" id="VAW75273.1"/>
    </source>
</evidence>
<dbReference type="PANTHER" id="PTHR34580:SF3">
    <property type="entry name" value="PROTEIN PAFB"/>
    <property type="match status" value="1"/>
</dbReference>
<dbReference type="PIRSF" id="PIRSF015558">
    <property type="entry name" value="Txn_reg_DeoR_prd"/>
    <property type="match status" value="1"/>
</dbReference>